<organism evidence="10 11">
    <name type="scientific">Stappia albiluteola</name>
    <dbReference type="NCBI Taxonomy" id="2758565"/>
    <lineage>
        <taxon>Bacteria</taxon>
        <taxon>Pseudomonadati</taxon>
        <taxon>Pseudomonadota</taxon>
        <taxon>Alphaproteobacteria</taxon>
        <taxon>Hyphomicrobiales</taxon>
        <taxon>Stappiaceae</taxon>
        <taxon>Stappia</taxon>
    </lineage>
</organism>
<sequence length="734" mass="79737">MTQPTRSPVDERVDLDLAALFGALRASLRWLLPLTLAAGLAAMLVLQLTPSKYRGETKILIEGSEAVYPGDNRGQEEERALLDTEGVASQVQLLTSRDLARRVAKRLDLASIPEFEAGEGGGPISALMVMFGLMRDPAYVSPEERVLKVFYKNLKVYRVEGSRVIAVEFSSTDPERAATVANTIVEEYIALQSAAKRQNTEFAAAALEPQIKRLEEDVNAAQRRAESFRAETGLLVGADNQTLNQQQLGELNSQLSDARADQSEAEAKARLIRELLTSGGSLETASDVLNSPLIQRLRERQVALQARIAELSTTLLANHPQLKALQSQLADFDRQIREEARKIMVGLENDAKIAASRVAAMTENLNELKLQAARSAEDQAKLSQLQREADARAAQLEQLMTRYREADTRRNAETLAADARVISRAAVPLEPYWPKVLPMSVIVALATFLLGAAWVIARQFLSGAVLVRTGYEAHEEENLPTKSEAVGVEEPREDTETAEASRVDADQNAVVAVDKPMLPEPGADAEPTPQEDEAPTVEERAEAPAARLDVPVEAGRPRRVAVLSVDSDEVAQEVTFRLVREAAEEGILPLFLEVRPEMDDPQAVPGFAELLDGTASFAGVIYRDASSRAHVIESGRKAIDDELTMGGRFGLVIEAIDHTYDQVFFDLGLIDDSLISAQILALADKVVVATGGSPAGPELDAALRMLEEHTGAPVVVETARSKTGGTRPRSDMAA</sequence>
<evidence type="ECO:0000256" key="4">
    <source>
        <dbReference type="ARBA" id="ARBA00022989"/>
    </source>
</evidence>
<dbReference type="AlphaFoldDB" id="A0A839AAQ9"/>
<evidence type="ECO:0000256" key="6">
    <source>
        <dbReference type="SAM" id="Coils"/>
    </source>
</evidence>
<dbReference type="RefSeq" id="WP_182162241.1">
    <property type="nucleotide sequence ID" value="NZ_JACFXV010000035.1"/>
</dbReference>
<keyword evidence="3 8" id="KW-0812">Transmembrane</keyword>
<feature type="coiled-coil region" evidence="6">
    <location>
        <begin position="294"/>
        <end position="406"/>
    </location>
</feature>
<feature type="domain" description="Polysaccharide chain length determinant N-terminal" evidence="9">
    <location>
        <begin position="14"/>
        <end position="106"/>
    </location>
</feature>
<evidence type="ECO:0000256" key="2">
    <source>
        <dbReference type="ARBA" id="ARBA00022475"/>
    </source>
</evidence>
<accession>A0A839AAQ9</accession>
<evidence type="ECO:0000256" key="3">
    <source>
        <dbReference type="ARBA" id="ARBA00022692"/>
    </source>
</evidence>
<feature type="region of interest" description="Disordered" evidence="7">
    <location>
        <begin position="473"/>
        <end position="502"/>
    </location>
</feature>
<keyword evidence="5 8" id="KW-0472">Membrane</keyword>
<dbReference type="GO" id="GO:0005886">
    <property type="term" value="C:plasma membrane"/>
    <property type="evidence" value="ECO:0007669"/>
    <property type="project" value="UniProtKB-SubCell"/>
</dbReference>
<evidence type="ECO:0000256" key="8">
    <source>
        <dbReference type="SAM" id="Phobius"/>
    </source>
</evidence>
<keyword evidence="2" id="KW-1003">Cell membrane</keyword>
<evidence type="ECO:0000313" key="11">
    <source>
        <dbReference type="Proteomes" id="UP000541109"/>
    </source>
</evidence>
<feature type="region of interest" description="Disordered" evidence="7">
    <location>
        <begin position="517"/>
        <end position="544"/>
    </location>
</feature>
<protein>
    <submittedName>
        <fullName evidence="10">Succinoglycan transporter</fullName>
    </submittedName>
</protein>
<proteinExistence type="predicted"/>
<dbReference type="GO" id="GO:0004713">
    <property type="term" value="F:protein tyrosine kinase activity"/>
    <property type="evidence" value="ECO:0007669"/>
    <property type="project" value="TreeGrafter"/>
</dbReference>
<evidence type="ECO:0000256" key="1">
    <source>
        <dbReference type="ARBA" id="ARBA00004651"/>
    </source>
</evidence>
<dbReference type="InterPro" id="IPR003856">
    <property type="entry name" value="LPS_length_determ_N"/>
</dbReference>
<name>A0A839AAQ9_9HYPH</name>
<evidence type="ECO:0000256" key="7">
    <source>
        <dbReference type="SAM" id="MobiDB-lite"/>
    </source>
</evidence>
<dbReference type="PANTHER" id="PTHR32309">
    <property type="entry name" value="TYROSINE-PROTEIN KINASE"/>
    <property type="match status" value="1"/>
</dbReference>
<dbReference type="PANTHER" id="PTHR32309:SF13">
    <property type="entry name" value="FERRIC ENTEROBACTIN TRANSPORT PROTEIN FEPE"/>
    <property type="match status" value="1"/>
</dbReference>
<feature type="coiled-coil region" evidence="6">
    <location>
        <begin position="204"/>
        <end position="268"/>
    </location>
</feature>
<evidence type="ECO:0000259" key="9">
    <source>
        <dbReference type="Pfam" id="PF02706"/>
    </source>
</evidence>
<keyword evidence="6" id="KW-0175">Coiled coil</keyword>
<dbReference type="Gene3D" id="3.40.50.300">
    <property type="entry name" value="P-loop containing nucleotide triphosphate hydrolases"/>
    <property type="match status" value="1"/>
</dbReference>
<dbReference type="EMBL" id="JACFXV010000035">
    <property type="protein sequence ID" value="MBA5776128.1"/>
    <property type="molecule type" value="Genomic_DNA"/>
</dbReference>
<dbReference type="InterPro" id="IPR027417">
    <property type="entry name" value="P-loop_NTPase"/>
</dbReference>
<evidence type="ECO:0000256" key="5">
    <source>
        <dbReference type="ARBA" id="ARBA00023136"/>
    </source>
</evidence>
<comment type="caution">
    <text evidence="10">The sequence shown here is derived from an EMBL/GenBank/DDBJ whole genome shotgun (WGS) entry which is preliminary data.</text>
</comment>
<dbReference type="InterPro" id="IPR050445">
    <property type="entry name" value="Bact_polysacc_biosynth/exp"/>
</dbReference>
<evidence type="ECO:0000313" key="10">
    <source>
        <dbReference type="EMBL" id="MBA5776128.1"/>
    </source>
</evidence>
<keyword evidence="4 8" id="KW-1133">Transmembrane helix</keyword>
<dbReference type="Pfam" id="PF02706">
    <property type="entry name" value="Wzz"/>
    <property type="match status" value="1"/>
</dbReference>
<feature type="transmembrane region" description="Helical" evidence="8">
    <location>
        <begin position="30"/>
        <end position="49"/>
    </location>
</feature>
<reference evidence="10 11" key="1">
    <citation type="submission" date="2020-07" db="EMBL/GenBank/DDBJ databases">
        <title>Stappia sp., F7233, whole genome shotgun sequencing project.</title>
        <authorList>
            <person name="Jiang S."/>
            <person name="Liu Z.W."/>
            <person name="Du Z.J."/>
        </authorList>
    </citation>
    <scope>NUCLEOTIDE SEQUENCE [LARGE SCALE GENOMIC DNA]</scope>
    <source>
        <strain evidence="10 11">F7233</strain>
    </source>
</reference>
<dbReference type="Proteomes" id="UP000541109">
    <property type="component" value="Unassembled WGS sequence"/>
</dbReference>
<gene>
    <name evidence="10" type="ORF">H2509_03200</name>
</gene>
<comment type="subcellular location">
    <subcellularLocation>
        <location evidence="1">Cell membrane</location>
        <topology evidence="1">Multi-pass membrane protein</topology>
    </subcellularLocation>
</comment>
<keyword evidence="11" id="KW-1185">Reference proteome</keyword>